<dbReference type="AlphaFoldDB" id="A0A6C0E133"/>
<accession>A0A6C0E133</accession>
<dbReference type="EMBL" id="MN739700">
    <property type="protein sequence ID" value="QHT21999.1"/>
    <property type="molecule type" value="Genomic_DNA"/>
</dbReference>
<evidence type="ECO:0000313" key="1">
    <source>
        <dbReference type="EMBL" id="QHT21999.1"/>
    </source>
</evidence>
<name>A0A6C0E133_9ZZZZ</name>
<protein>
    <submittedName>
        <fullName evidence="1">Uncharacterized protein</fullName>
    </submittedName>
</protein>
<proteinExistence type="predicted"/>
<sequence>MGFLFFVKVLRQELLQGLLVVFGTDTIPNGACKGTRYNHNITHFVLRPNPSSKRDERDIFDKCDQKYDIETGEKDGIFYRICYLYPEILENETGTYTYLWEHGIFLLSVTIPRGADVVETMLKHYGYDIEFENKLETEHTTDVLPPPLPKLRRL</sequence>
<organism evidence="1">
    <name type="scientific">viral metagenome</name>
    <dbReference type="NCBI Taxonomy" id="1070528"/>
    <lineage>
        <taxon>unclassified sequences</taxon>
        <taxon>metagenomes</taxon>
        <taxon>organismal metagenomes</taxon>
    </lineage>
</organism>
<reference evidence="1" key="1">
    <citation type="journal article" date="2020" name="Nature">
        <title>Giant virus diversity and host interactions through global metagenomics.</title>
        <authorList>
            <person name="Schulz F."/>
            <person name="Roux S."/>
            <person name="Paez-Espino D."/>
            <person name="Jungbluth S."/>
            <person name="Walsh D.A."/>
            <person name="Denef V.J."/>
            <person name="McMahon K.D."/>
            <person name="Konstantinidis K.T."/>
            <person name="Eloe-Fadrosh E.A."/>
            <person name="Kyrpides N.C."/>
            <person name="Woyke T."/>
        </authorList>
    </citation>
    <scope>NUCLEOTIDE SEQUENCE</scope>
    <source>
        <strain evidence="1">GVMAG-M-3300023179-103</strain>
    </source>
</reference>